<evidence type="ECO:0000313" key="3">
    <source>
        <dbReference type="Proteomes" id="UP000244932"/>
    </source>
</evidence>
<evidence type="ECO:0000313" key="2">
    <source>
        <dbReference type="EMBL" id="SPF28136.1"/>
    </source>
</evidence>
<accession>A0A2R8A7F7</accession>
<reference evidence="2 3" key="1">
    <citation type="submission" date="2018-03" db="EMBL/GenBank/DDBJ databases">
        <authorList>
            <person name="Keele B.F."/>
        </authorList>
    </citation>
    <scope>NUCLEOTIDE SEQUENCE [LARGE SCALE GENOMIC DNA]</scope>
    <source>
        <strain evidence="2 3">CeCT 8812</strain>
    </source>
</reference>
<dbReference type="RefSeq" id="WP_108780869.1">
    <property type="nucleotide sequence ID" value="NZ_OMKW01000001.1"/>
</dbReference>
<dbReference type="InterPro" id="IPR045386">
    <property type="entry name" value="DUF6525"/>
</dbReference>
<gene>
    <name evidence="2" type="ORF">POI8812_00434</name>
</gene>
<feature type="region of interest" description="Disordered" evidence="1">
    <location>
        <begin position="1"/>
        <end position="22"/>
    </location>
</feature>
<dbReference type="OrthoDB" id="7658988at2"/>
<organism evidence="2 3">
    <name type="scientific">Pontivivens insulae</name>
    <dbReference type="NCBI Taxonomy" id="1639689"/>
    <lineage>
        <taxon>Bacteria</taxon>
        <taxon>Pseudomonadati</taxon>
        <taxon>Pseudomonadota</taxon>
        <taxon>Alphaproteobacteria</taxon>
        <taxon>Rhodobacterales</taxon>
        <taxon>Paracoccaceae</taxon>
        <taxon>Pontivivens</taxon>
    </lineage>
</organism>
<sequence length="90" mass="10222">MNRNLGQSSLRRRRRPSDPMAAYDQLPAPLRAWLSEAALPWSPKSVHRIWTNARARGASTEEALASLNRAEARMLLRDRYSITFKSNSVA</sequence>
<evidence type="ECO:0000256" key="1">
    <source>
        <dbReference type="SAM" id="MobiDB-lite"/>
    </source>
</evidence>
<dbReference type="Pfam" id="PF20135">
    <property type="entry name" value="DUF6525"/>
    <property type="match status" value="1"/>
</dbReference>
<dbReference type="AlphaFoldDB" id="A0A2R8A7F7"/>
<proteinExistence type="predicted"/>
<protein>
    <submittedName>
        <fullName evidence="2">Uncharacterized protein</fullName>
    </submittedName>
</protein>
<dbReference type="EMBL" id="OMKW01000001">
    <property type="protein sequence ID" value="SPF28136.1"/>
    <property type="molecule type" value="Genomic_DNA"/>
</dbReference>
<dbReference type="Proteomes" id="UP000244932">
    <property type="component" value="Unassembled WGS sequence"/>
</dbReference>
<keyword evidence="3" id="KW-1185">Reference proteome</keyword>
<name>A0A2R8A7F7_9RHOB</name>